<name>K9XQK8_STAC7</name>
<dbReference type="EMBL" id="CP003653">
    <property type="protein sequence ID" value="AFZ34341.1"/>
    <property type="molecule type" value="Genomic_DNA"/>
</dbReference>
<organism evidence="1 2">
    <name type="scientific">Stanieria cyanosphaera (strain ATCC 29371 / PCC 7437)</name>
    <dbReference type="NCBI Taxonomy" id="111780"/>
    <lineage>
        <taxon>Bacteria</taxon>
        <taxon>Bacillati</taxon>
        <taxon>Cyanobacteriota</taxon>
        <taxon>Cyanophyceae</taxon>
        <taxon>Pleurocapsales</taxon>
        <taxon>Dermocarpellaceae</taxon>
        <taxon>Stanieria</taxon>
    </lineage>
</organism>
<protein>
    <submittedName>
        <fullName evidence="1">Uncharacterized protein</fullName>
    </submittedName>
</protein>
<proteinExistence type="predicted"/>
<evidence type="ECO:0000313" key="1">
    <source>
        <dbReference type="EMBL" id="AFZ34341.1"/>
    </source>
</evidence>
<dbReference type="AlphaFoldDB" id="K9XQK8"/>
<evidence type="ECO:0000313" key="2">
    <source>
        <dbReference type="Proteomes" id="UP000010473"/>
    </source>
</evidence>
<dbReference type="OrthoDB" id="9859124at2"/>
<dbReference type="Proteomes" id="UP000010473">
    <property type="component" value="Chromosome"/>
</dbReference>
<accession>K9XQK8</accession>
<reference evidence="2" key="1">
    <citation type="journal article" date="2013" name="Proc. Natl. Acad. Sci. U.S.A.">
        <title>Improving the coverage of the cyanobacterial phylum using diversity-driven genome sequencing.</title>
        <authorList>
            <person name="Shih P.M."/>
            <person name="Wu D."/>
            <person name="Latifi A."/>
            <person name="Axen S.D."/>
            <person name="Fewer D.P."/>
            <person name="Talla E."/>
            <person name="Calteau A."/>
            <person name="Cai F."/>
            <person name="Tandeau de Marsac N."/>
            <person name="Rippka R."/>
            <person name="Herdman M."/>
            <person name="Sivonen K."/>
            <person name="Coursin T."/>
            <person name="Laurent T."/>
            <person name="Goodwin L."/>
            <person name="Nolan M."/>
            <person name="Davenport K.W."/>
            <person name="Han C.S."/>
            <person name="Rubin E.M."/>
            <person name="Eisen J.A."/>
            <person name="Woyke T."/>
            <person name="Gugger M."/>
            <person name="Kerfeld C.A."/>
        </authorList>
    </citation>
    <scope>NUCLEOTIDE SEQUENCE [LARGE SCALE GENOMIC DNA]</scope>
    <source>
        <strain evidence="2">ATCC 29371 / PCC 7437</strain>
    </source>
</reference>
<keyword evidence="2" id="KW-1185">Reference proteome</keyword>
<dbReference type="RefSeq" id="WP_015192014.1">
    <property type="nucleotide sequence ID" value="NC_019748.1"/>
</dbReference>
<sequence length="66" mass="7729">MQLTPFDELKKILEQLENSPSAGYHRIYFQTKLKKAIAAYDHLGILKYVVVAPRYHQLIKRVRSSI</sequence>
<dbReference type="HOGENOM" id="CLU_2829117_0_0_3"/>
<dbReference type="KEGG" id="scs:Sta7437_0750"/>
<gene>
    <name evidence="1" type="ordered locus">Sta7437_0750</name>
</gene>